<evidence type="ECO:0000256" key="1">
    <source>
        <dbReference type="PIRNR" id="PIRNR009303"/>
    </source>
</evidence>
<dbReference type="GO" id="GO:0030896">
    <property type="term" value="C:checkpoint clamp complex"/>
    <property type="evidence" value="ECO:0007669"/>
    <property type="project" value="UniProtKB-UniRule"/>
</dbReference>
<feature type="compositionally biased region" description="Low complexity" evidence="2">
    <location>
        <begin position="417"/>
        <end position="430"/>
    </location>
</feature>
<evidence type="ECO:0000256" key="2">
    <source>
        <dbReference type="SAM" id="MobiDB-lite"/>
    </source>
</evidence>
<dbReference type="GO" id="GO:0031573">
    <property type="term" value="P:mitotic intra-S DNA damage checkpoint signaling"/>
    <property type="evidence" value="ECO:0007669"/>
    <property type="project" value="TreeGrafter"/>
</dbReference>
<proteinExistence type="inferred from homology"/>
<comment type="similarity">
    <text evidence="1">Belongs to the rad9 family.</text>
</comment>
<comment type="function">
    <text evidence="1">Acts in DNA repair and mutagenesis. Involved in promoting resistance to ionizing radiation and UV light, as well as regulating cell cycle progression after irradiation.</text>
</comment>
<dbReference type="GO" id="GO:0000076">
    <property type="term" value="P:DNA replication checkpoint signaling"/>
    <property type="evidence" value="ECO:0007669"/>
    <property type="project" value="TreeGrafter"/>
</dbReference>
<dbReference type="PIRSF" id="PIRSF009303">
    <property type="entry name" value="Cell_cycle_RAD9"/>
    <property type="match status" value="1"/>
</dbReference>
<dbReference type="AlphaFoldDB" id="A0AB34L0S2"/>
<comment type="caution">
    <text evidence="3">The sequence shown here is derived from an EMBL/GenBank/DDBJ whole genome shotgun (WGS) entry which is preliminary data.</text>
</comment>
<evidence type="ECO:0000313" key="3">
    <source>
        <dbReference type="EMBL" id="KAL1589627.1"/>
    </source>
</evidence>
<dbReference type="Pfam" id="PF04139">
    <property type="entry name" value="Rad9"/>
    <property type="match status" value="1"/>
</dbReference>
<feature type="region of interest" description="Disordered" evidence="2">
    <location>
        <begin position="291"/>
        <end position="449"/>
    </location>
</feature>
<dbReference type="InterPro" id="IPR007268">
    <property type="entry name" value="Rad9/Ddc1"/>
</dbReference>
<gene>
    <name evidence="3" type="ORF">WHR41_01746</name>
</gene>
<dbReference type="GO" id="GO:0006281">
    <property type="term" value="P:DNA repair"/>
    <property type="evidence" value="ECO:0007669"/>
    <property type="project" value="UniProtKB-UniRule"/>
</dbReference>
<dbReference type="Gene3D" id="3.70.10.10">
    <property type="match status" value="1"/>
</dbReference>
<name>A0AB34L0S2_9PEZI</name>
<protein>
    <recommendedName>
        <fullName evidence="1">DNA repair protein rad9</fullName>
    </recommendedName>
</protein>
<sequence>MTVLGFSLTPEATGRIYEALVCLAKFGESVAIEARGDKLTLTALNLSKTACASFALDARSFFISYAFNATSPAATGDRFTCQLYNRALQSVFKGRANDARGRELSIDRCDVSVQDRPGKAECRLVVKMLCKHGMTKTYRLTYEPVEVMHALFDKTAATQGWRISARVMREYVEYFGPKTEQLDICAADGKVIFTSFTEKIQDGKEVLKQPMETVITLHTEDFDDFHMQENVHITINVKDFKAMVLHAETLHTPISAHFSYPTRPLQFSYQNEGVNCSFTLMTMGDFRGASSTPNPNFVSTRSSSRQPSIAPVTLQNRSTSEMPPPARPAARLNPDKTLSSQSQRGPLRPQSHQPLVSEPEPDDDSLFMPAGDDERTWDPPNFDHDEEEEEMLGWDAGNDMRGSEPHPTFRDSGRVAPPSKQSQQQQTPSQWEDGLEPTQRLSQLHGMFD</sequence>
<dbReference type="GO" id="GO:0071479">
    <property type="term" value="P:cellular response to ionizing radiation"/>
    <property type="evidence" value="ECO:0007669"/>
    <property type="project" value="TreeGrafter"/>
</dbReference>
<dbReference type="InterPro" id="IPR026584">
    <property type="entry name" value="Rad9"/>
</dbReference>
<feature type="compositionally biased region" description="Basic and acidic residues" evidence="2">
    <location>
        <begin position="401"/>
        <end position="413"/>
    </location>
</feature>
<keyword evidence="4" id="KW-1185">Reference proteome</keyword>
<feature type="compositionally biased region" description="Polar residues" evidence="2">
    <location>
        <begin position="336"/>
        <end position="354"/>
    </location>
</feature>
<dbReference type="RefSeq" id="XP_069232732.1">
    <property type="nucleotide sequence ID" value="XM_069370352.1"/>
</dbReference>
<feature type="compositionally biased region" description="Basic and acidic residues" evidence="2">
    <location>
        <begin position="372"/>
        <end position="383"/>
    </location>
</feature>
<keyword evidence="1" id="KW-0227">DNA damage</keyword>
<dbReference type="EMBL" id="JAAQHG020000004">
    <property type="protein sequence ID" value="KAL1589627.1"/>
    <property type="molecule type" value="Genomic_DNA"/>
</dbReference>
<dbReference type="PANTHER" id="PTHR15237">
    <property type="entry name" value="DNA REPAIR PROTEIN RAD9"/>
    <property type="match status" value="1"/>
</dbReference>
<organism evidence="3 4">
    <name type="scientific">Cladosporium halotolerans</name>
    <dbReference type="NCBI Taxonomy" id="1052096"/>
    <lineage>
        <taxon>Eukaryota</taxon>
        <taxon>Fungi</taxon>
        <taxon>Dikarya</taxon>
        <taxon>Ascomycota</taxon>
        <taxon>Pezizomycotina</taxon>
        <taxon>Dothideomycetes</taxon>
        <taxon>Dothideomycetidae</taxon>
        <taxon>Cladosporiales</taxon>
        <taxon>Cladosporiaceae</taxon>
        <taxon>Cladosporium</taxon>
    </lineage>
</organism>
<feature type="compositionally biased region" description="Polar residues" evidence="2">
    <location>
        <begin position="291"/>
        <end position="321"/>
    </location>
</feature>
<reference evidence="3 4" key="1">
    <citation type="journal article" date="2020" name="Microbiol. Resour. Announc.">
        <title>Draft Genome Sequence of a Cladosporium Species Isolated from the Mesophotic Ascidian Didemnum maculosum.</title>
        <authorList>
            <person name="Gioti A."/>
            <person name="Siaperas R."/>
            <person name="Nikolaivits E."/>
            <person name="Le Goff G."/>
            <person name="Ouazzani J."/>
            <person name="Kotoulas G."/>
            <person name="Topakas E."/>
        </authorList>
    </citation>
    <scope>NUCLEOTIDE SEQUENCE [LARGE SCALE GENOMIC DNA]</scope>
    <source>
        <strain evidence="3 4">TM138-S3</strain>
    </source>
</reference>
<dbReference type="PANTHER" id="PTHR15237:SF0">
    <property type="entry name" value="CELL CYCLE CHECKPOINT CONTROL PROTEIN"/>
    <property type="match status" value="1"/>
</dbReference>
<evidence type="ECO:0000313" key="4">
    <source>
        <dbReference type="Proteomes" id="UP000803884"/>
    </source>
</evidence>
<dbReference type="Proteomes" id="UP000803884">
    <property type="component" value="Unassembled WGS sequence"/>
</dbReference>
<dbReference type="GeneID" id="96003190"/>
<accession>A0AB34L0S2</accession>